<organism evidence="2 3">
    <name type="scientific">Scophthalmus maximus</name>
    <name type="common">Turbot</name>
    <name type="synonym">Psetta maxima</name>
    <dbReference type="NCBI Taxonomy" id="52904"/>
    <lineage>
        <taxon>Eukaryota</taxon>
        <taxon>Metazoa</taxon>
        <taxon>Chordata</taxon>
        <taxon>Craniata</taxon>
        <taxon>Vertebrata</taxon>
        <taxon>Euteleostomi</taxon>
        <taxon>Actinopterygii</taxon>
        <taxon>Neopterygii</taxon>
        <taxon>Teleostei</taxon>
        <taxon>Neoteleostei</taxon>
        <taxon>Acanthomorphata</taxon>
        <taxon>Carangaria</taxon>
        <taxon>Pleuronectiformes</taxon>
        <taxon>Pleuronectoidei</taxon>
        <taxon>Scophthalmidae</taxon>
        <taxon>Scophthalmus</taxon>
    </lineage>
</organism>
<feature type="transmembrane region" description="Helical" evidence="1">
    <location>
        <begin position="121"/>
        <end position="139"/>
    </location>
</feature>
<accession>A0A6A4RJP4</accession>
<evidence type="ECO:0000256" key="1">
    <source>
        <dbReference type="SAM" id="Phobius"/>
    </source>
</evidence>
<evidence type="ECO:0000313" key="2">
    <source>
        <dbReference type="EMBL" id="KAF0022686.1"/>
    </source>
</evidence>
<comment type="caution">
    <text evidence="2">The sequence shown here is derived from an EMBL/GenBank/DDBJ whole genome shotgun (WGS) entry which is preliminary data.</text>
</comment>
<dbReference type="Proteomes" id="UP000438429">
    <property type="component" value="Unassembled WGS sequence"/>
</dbReference>
<feature type="transmembrane region" description="Helical" evidence="1">
    <location>
        <begin position="189"/>
        <end position="207"/>
    </location>
</feature>
<keyword evidence="1" id="KW-1133">Transmembrane helix</keyword>
<reference evidence="2 3" key="1">
    <citation type="submission" date="2019-06" db="EMBL/GenBank/DDBJ databases">
        <title>Draft genomes of female and male turbot (Scophthalmus maximus).</title>
        <authorList>
            <person name="Xu H."/>
            <person name="Xu X.-W."/>
            <person name="Shao C."/>
            <person name="Chen S."/>
        </authorList>
    </citation>
    <scope>NUCLEOTIDE SEQUENCE [LARGE SCALE GENOMIC DNA]</scope>
    <source>
        <strain evidence="2">Ysfricsl-2016a</strain>
        <tissue evidence="2">Blood</tissue>
    </source>
</reference>
<keyword evidence="1" id="KW-0472">Membrane</keyword>
<name>A0A6A4RJP4_SCOMX</name>
<sequence>MKDGCMNFHYNSRLINQSDESQICGCKRTKISTGRVIVIVIATLTCTMSLGDDVQMTLNLRSLFIFEPSVSVIKGHKYKSNEESTLTDPTDVADAQTSHASLHSTAWKHFLQSLNIHHEDWLSVNVIIAWVVIIQFFFVSDNLGLTNAGPLNGKYPPQVLQSDLTPERTSRLTRDQYPQPITDAQRPDAIFTLQYFLLLLLLPLMPLHD</sequence>
<protein>
    <submittedName>
        <fullName evidence="2">Uncharacterized protein</fullName>
    </submittedName>
</protein>
<proteinExistence type="predicted"/>
<dbReference type="EMBL" id="VEVO01000024">
    <property type="protein sequence ID" value="KAF0022686.1"/>
    <property type="molecule type" value="Genomic_DNA"/>
</dbReference>
<dbReference type="AlphaFoldDB" id="A0A6A4RJP4"/>
<keyword evidence="1" id="KW-0812">Transmembrane</keyword>
<evidence type="ECO:0000313" key="3">
    <source>
        <dbReference type="Proteomes" id="UP000438429"/>
    </source>
</evidence>
<gene>
    <name evidence="2" type="ORF">F2P81_025078</name>
</gene>